<dbReference type="AlphaFoldDB" id="A0A316VXE4"/>
<dbReference type="PANTHER" id="PTHR19855:SF11">
    <property type="entry name" value="RIBOSOME BIOGENESIS PROTEIN WDR12"/>
    <property type="match status" value="1"/>
</dbReference>
<keyword evidence="9" id="KW-1185">Reference proteome</keyword>
<evidence type="ECO:0000256" key="5">
    <source>
        <dbReference type="PROSITE-ProRule" id="PRU00221"/>
    </source>
</evidence>
<protein>
    <submittedName>
        <fullName evidence="8">WD40 repeat-like protein</fullName>
    </submittedName>
</protein>
<dbReference type="InterPro" id="IPR012972">
    <property type="entry name" value="NLE"/>
</dbReference>
<dbReference type="GeneID" id="37035914"/>
<dbReference type="Gene3D" id="2.130.10.10">
    <property type="entry name" value="YVTN repeat-like/Quinoprotein amine dehydrogenase"/>
    <property type="match status" value="1"/>
</dbReference>
<evidence type="ECO:0000256" key="2">
    <source>
        <dbReference type="ARBA" id="ARBA00022574"/>
    </source>
</evidence>
<evidence type="ECO:0000256" key="3">
    <source>
        <dbReference type="ARBA" id="ARBA00022737"/>
    </source>
</evidence>
<dbReference type="InterPro" id="IPR036322">
    <property type="entry name" value="WD40_repeat_dom_sf"/>
</dbReference>
<dbReference type="Proteomes" id="UP000245783">
    <property type="component" value="Unassembled WGS sequence"/>
</dbReference>
<dbReference type="GO" id="GO:0005634">
    <property type="term" value="C:nucleus"/>
    <property type="evidence" value="ECO:0007669"/>
    <property type="project" value="UniProtKB-SubCell"/>
</dbReference>
<dbReference type="InterPro" id="IPR020472">
    <property type="entry name" value="WD40_PAC1"/>
</dbReference>
<dbReference type="OrthoDB" id="10251381at2759"/>
<evidence type="ECO:0000313" key="8">
    <source>
        <dbReference type="EMBL" id="PWN42119.1"/>
    </source>
</evidence>
<dbReference type="PRINTS" id="PR00320">
    <property type="entry name" value="GPROTEINBRPT"/>
</dbReference>
<keyword evidence="4" id="KW-0539">Nucleus</keyword>
<reference evidence="8 9" key="1">
    <citation type="journal article" date="2018" name="Mol. Biol. Evol.">
        <title>Broad Genomic Sampling Reveals a Smut Pathogenic Ancestry of the Fungal Clade Ustilaginomycotina.</title>
        <authorList>
            <person name="Kijpornyongpan T."/>
            <person name="Mondo S.J."/>
            <person name="Barry K."/>
            <person name="Sandor L."/>
            <person name="Lee J."/>
            <person name="Lipzen A."/>
            <person name="Pangilinan J."/>
            <person name="LaButti K."/>
            <person name="Hainaut M."/>
            <person name="Henrissat B."/>
            <person name="Grigoriev I.V."/>
            <person name="Spatafora J.W."/>
            <person name="Aime M.C."/>
        </authorList>
    </citation>
    <scope>NUCLEOTIDE SEQUENCE [LARGE SCALE GENOMIC DNA]</scope>
    <source>
        <strain evidence="8 9">MCA 4658</strain>
    </source>
</reference>
<dbReference type="PROSITE" id="PS50082">
    <property type="entry name" value="WD_REPEATS_2"/>
    <property type="match status" value="1"/>
</dbReference>
<feature type="domain" description="NLE" evidence="7">
    <location>
        <begin position="26"/>
        <end position="100"/>
    </location>
</feature>
<dbReference type="InterPro" id="IPR001680">
    <property type="entry name" value="WD40_rpt"/>
</dbReference>
<keyword evidence="3" id="KW-0677">Repeat</keyword>
<dbReference type="FunCoup" id="A0A316VXE4">
    <property type="interactions" value="365"/>
</dbReference>
<evidence type="ECO:0000313" key="9">
    <source>
        <dbReference type="Proteomes" id="UP000245783"/>
    </source>
</evidence>
<dbReference type="STRING" id="1522189.A0A316VXE4"/>
<feature type="repeat" description="WD" evidence="5">
    <location>
        <begin position="434"/>
        <end position="476"/>
    </location>
</feature>
<dbReference type="SMART" id="SM00320">
    <property type="entry name" value="WD40"/>
    <property type="match status" value="6"/>
</dbReference>
<dbReference type="SUPFAM" id="SSF50978">
    <property type="entry name" value="WD40 repeat-like"/>
    <property type="match status" value="1"/>
</dbReference>
<evidence type="ECO:0000256" key="6">
    <source>
        <dbReference type="SAM" id="MobiDB-lite"/>
    </source>
</evidence>
<dbReference type="PANTHER" id="PTHR19855">
    <property type="entry name" value="WD40 REPEAT PROTEIN 12, 37"/>
    <property type="match status" value="1"/>
</dbReference>
<dbReference type="EMBL" id="KZ819383">
    <property type="protein sequence ID" value="PWN42119.1"/>
    <property type="molecule type" value="Genomic_DNA"/>
</dbReference>
<evidence type="ECO:0000259" key="7">
    <source>
        <dbReference type="Pfam" id="PF08154"/>
    </source>
</evidence>
<proteinExistence type="predicted"/>
<keyword evidence="2 5" id="KW-0853">WD repeat</keyword>
<dbReference type="RefSeq" id="XP_025369279.1">
    <property type="nucleotide sequence ID" value="XM_025514044.1"/>
</dbReference>
<comment type="subcellular location">
    <subcellularLocation>
        <location evidence="1">Nucleus</location>
    </subcellularLocation>
</comment>
<feature type="compositionally biased region" description="Low complexity" evidence="6">
    <location>
        <begin position="9"/>
        <end position="23"/>
    </location>
</feature>
<sequence>MSTTYTETSAAAGPSGRPAASSRQIPIVLTTTLGGLQIPQQPYLVPTTWKRTHLSSLVNRLLSSNREAGDVVSATAASIPFDFIVRSTGEILRSSVQDWLDANGRTEEETLELEYIRSTLPPRFTAAFEQDDWISCVDASRDGLFLTSSYDGTLRLFGESCISALMNHRIPSGVAGLGLTGARFVVSHPASSSAQILASGMDGKVHLLVISLPTSTEVVEGQVSSPQLIASGVTSSSLGQSPISCLNVAPSQDVASWKALTGAWDGSVSFWDSTSLVDAPSTSIELQSKKRRKAEKGSIAAGENVEHTGKILKSKATLWHAAPNPAPPSNLPPAIASSAPSAMPSSNARVGGVAFDKNREGFAYSAGWNGSVREWDLEIGAAVGQKTCDRPILSMTHLAPSGSTAGLLTGHMDRSIALWDPRSASLSALSVNIAGAAAGPISALSSHPTSPHLFAAGSHDGALKLWDIRSPKSALFSLKTSLGAAPGQENLTKVLTVDWDRSGQVLVCGGEDKKLTVHRGEGIGRNDLAKQ</sequence>
<feature type="region of interest" description="Disordered" evidence="6">
    <location>
        <begin position="1"/>
        <end position="23"/>
    </location>
</feature>
<evidence type="ECO:0000256" key="1">
    <source>
        <dbReference type="ARBA" id="ARBA00004123"/>
    </source>
</evidence>
<dbReference type="Pfam" id="PF08154">
    <property type="entry name" value="NLE"/>
    <property type="match status" value="1"/>
</dbReference>
<evidence type="ECO:0000256" key="4">
    <source>
        <dbReference type="ARBA" id="ARBA00023242"/>
    </source>
</evidence>
<organism evidence="8 9">
    <name type="scientific">Ceraceosorus guamensis</name>
    <dbReference type="NCBI Taxonomy" id="1522189"/>
    <lineage>
        <taxon>Eukaryota</taxon>
        <taxon>Fungi</taxon>
        <taxon>Dikarya</taxon>
        <taxon>Basidiomycota</taxon>
        <taxon>Ustilaginomycotina</taxon>
        <taxon>Exobasidiomycetes</taxon>
        <taxon>Ceraceosorales</taxon>
        <taxon>Ceraceosoraceae</taxon>
        <taxon>Ceraceosorus</taxon>
    </lineage>
</organism>
<dbReference type="InterPro" id="IPR015943">
    <property type="entry name" value="WD40/YVTN_repeat-like_dom_sf"/>
</dbReference>
<dbReference type="InParanoid" id="A0A316VXE4"/>
<accession>A0A316VXE4</accession>
<name>A0A316VXE4_9BASI</name>
<dbReference type="Pfam" id="PF00400">
    <property type="entry name" value="WD40"/>
    <property type="match status" value="2"/>
</dbReference>
<gene>
    <name evidence="8" type="ORF">IE81DRAFT_323768</name>
</gene>